<organism evidence="3 4">
    <name type="scientific">Takifugu bimaculatus</name>
    <dbReference type="NCBI Taxonomy" id="433685"/>
    <lineage>
        <taxon>Eukaryota</taxon>
        <taxon>Metazoa</taxon>
        <taxon>Chordata</taxon>
        <taxon>Craniata</taxon>
        <taxon>Vertebrata</taxon>
        <taxon>Euteleostomi</taxon>
        <taxon>Actinopterygii</taxon>
        <taxon>Neopterygii</taxon>
        <taxon>Teleostei</taxon>
        <taxon>Neoteleostei</taxon>
        <taxon>Acanthomorphata</taxon>
        <taxon>Eupercaria</taxon>
        <taxon>Tetraodontiformes</taxon>
        <taxon>Tetradontoidea</taxon>
        <taxon>Tetraodontidae</taxon>
        <taxon>Takifugu</taxon>
    </lineage>
</organism>
<evidence type="ECO:0000256" key="2">
    <source>
        <dbReference type="SAM" id="MobiDB-lite"/>
    </source>
</evidence>
<gene>
    <name evidence="3" type="ORF">fugu_013641</name>
</gene>
<keyword evidence="1" id="KW-0727">SH2 domain</keyword>
<dbReference type="PANTHER" id="PTHR14388">
    <property type="entry name" value="T CELL-SPECIFIC ADAPTER PROTEIN TSAD"/>
    <property type="match status" value="1"/>
</dbReference>
<accession>A0A4Z2C4J4</accession>
<feature type="region of interest" description="Disordered" evidence="2">
    <location>
        <begin position="153"/>
        <end position="199"/>
    </location>
</feature>
<proteinExistence type="predicted"/>
<sequence length="250" mass="28970">MLAKILEDMWVDPEVLEALSEEQKRILFFKMREEQVRRWKEREEREERERRDNRDSRTKKGYSKHVTWLLGRDGDVRVSVIGELDEFRSSRILQSLMNNSVCDDNMNGIQTARLLAAREAQEDVQLSLTDVPVSSSACFSRGRLQAPRFHHRVPPHLQEDPDEDSHSDSSSGLDNQEDWAPVYRPHLGSHGNQLPLKGQRLTDTEEVRLQDRENVGVQEDRSKHVGGLVALQKVFRDDLQSRRAVTVTHL</sequence>
<dbReference type="AlphaFoldDB" id="A0A4Z2C4J4"/>
<dbReference type="EMBL" id="SWLE01000006">
    <property type="protein sequence ID" value="TNM99077.1"/>
    <property type="molecule type" value="Genomic_DNA"/>
</dbReference>
<evidence type="ECO:0008006" key="5">
    <source>
        <dbReference type="Google" id="ProtNLM"/>
    </source>
</evidence>
<keyword evidence="4" id="KW-1185">Reference proteome</keyword>
<evidence type="ECO:0000313" key="3">
    <source>
        <dbReference type="EMBL" id="TNM99077.1"/>
    </source>
</evidence>
<evidence type="ECO:0000313" key="4">
    <source>
        <dbReference type="Proteomes" id="UP000516260"/>
    </source>
</evidence>
<dbReference type="Proteomes" id="UP000516260">
    <property type="component" value="Chromosome 14"/>
</dbReference>
<dbReference type="GO" id="GO:0005737">
    <property type="term" value="C:cytoplasm"/>
    <property type="evidence" value="ECO:0007669"/>
    <property type="project" value="TreeGrafter"/>
</dbReference>
<dbReference type="PANTHER" id="PTHR14388:SF5">
    <property type="entry name" value="SH2 DOMAIN-CONTAINING PROTEIN 4A"/>
    <property type="match status" value="1"/>
</dbReference>
<reference evidence="3 4" key="1">
    <citation type="submission" date="2019-04" db="EMBL/GenBank/DDBJ databases">
        <title>The sequence and de novo assembly of Takifugu bimaculatus genome using PacBio and Hi-C technologies.</title>
        <authorList>
            <person name="Xu P."/>
            <person name="Liu B."/>
            <person name="Zhou Z."/>
        </authorList>
    </citation>
    <scope>NUCLEOTIDE SEQUENCE [LARGE SCALE GENOMIC DNA]</scope>
    <source>
        <strain evidence="3">TB-2018</strain>
        <tissue evidence="3">Muscle</tissue>
    </source>
</reference>
<evidence type="ECO:0000256" key="1">
    <source>
        <dbReference type="ARBA" id="ARBA00022999"/>
    </source>
</evidence>
<comment type="caution">
    <text evidence="3">The sequence shown here is derived from an EMBL/GenBank/DDBJ whole genome shotgun (WGS) entry which is preliminary data.</text>
</comment>
<protein>
    <recommendedName>
        <fullName evidence="5">SH2 domain-containing protein</fullName>
    </recommendedName>
</protein>
<name>A0A4Z2C4J4_9TELE</name>